<comment type="subcellular location">
    <subcellularLocation>
        <location evidence="1">Nucleus</location>
    </subcellularLocation>
</comment>
<dbReference type="Pfam" id="PF25376">
    <property type="entry name" value="Pre-PUA_NSUN2"/>
    <property type="match status" value="1"/>
</dbReference>
<dbReference type="GO" id="GO:0030488">
    <property type="term" value="P:tRNA methylation"/>
    <property type="evidence" value="ECO:0007669"/>
    <property type="project" value="TreeGrafter"/>
</dbReference>
<dbReference type="Proteomes" id="UP000494040">
    <property type="component" value="Unassembled WGS sequence"/>
</dbReference>
<dbReference type="CTD" id="54888"/>
<dbReference type="InterPro" id="IPR029063">
    <property type="entry name" value="SAM-dependent_MTases_sf"/>
</dbReference>
<protein>
    <recommendedName>
        <fullName evidence="3">tRNA (cytosine(34)-C(5))-methyltransferase</fullName>
        <ecNumber evidence="3">2.1.1.203</ecNumber>
    </recommendedName>
</protein>
<evidence type="ECO:0000313" key="14">
    <source>
        <dbReference type="EnsemblMetazoa" id="XP_014256947.1"/>
    </source>
</evidence>
<proteinExistence type="inferred from homology"/>
<dbReference type="Pfam" id="PF25378">
    <property type="entry name" value="PUA_NSUN2"/>
    <property type="match status" value="1"/>
</dbReference>
<evidence type="ECO:0000259" key="13">
    <source>
        <dbReference type="PROSITE" id="PS51686"/>
    </source>
</evidence>
<name>A0A8I6SBU1_CIMLE</name>
<evidence type="ECO:0000256" key="12">
    <source>
        <dbReference type="SAM" id="MobiDB-lite"/>
    </source>
</evidence>
<evidence type="ECO:0000256" key="10">
    <source>
        <dbReference type="ARBA" id="ARBA00023242"/>
    </source>
</evidence>
<dbReference type="SUPFAM" id="SSF53335">
    <property type="entry name" value="S-adenosyl-L-methionine-dependent methyltransferases"/>
    <property type="match status" value="1"/>
</dbReference>
<feature type="binding site" evidence="11">
    <location>
        <position position="232"/>
    </location>
    <ligand>
        <name>S-adenosyl-L-methionine</name>
        <dbReference type="ChEBI" id="CHEBI:59789"/>
    </ligand>
</feature>
<keyword evidence="5 11" id="KW-0489">Methyltransferase</keyword>
<feature type="binding site" evidence="11">
    <location>
        <position position="259"/>
    </location>
    <ligand>
        <name>S-adenosyl-L-methionine</name>
        <dbReference type="ChEBI" id="CHEBI:59789"/>
    </ligand>
</feature>
<dbReference type="GO" id="GO:0000049">
    <property type="term" value="F:tRNA binding"/>
    <property type="evidence" value="ECO:0007669"/>
    <property type="project" value="UniProtKB-KW"/>
</dbReference>
<accession>A0A8I6SBU1</accession>
<dbReference type="GO" id="GO:0005634">
    <property type="term" value="C:nucleus"/>
    <property type="evidence" value="ECO:0007669"/>
    <property type="project" value="UniProtKB-SubCell"/>
</dbReference>
<evidence type="ECO:0000256" key="8">
    <source>
        <dbReference type="ARBA" id="ARBA00022694"/>
    </source>
</evidence>
<feature type="binding site" evidence="11">
    <location>
        <begin position="176"/>
        <end position="182"/>
    </location>
    <ligand>
        <name>S-adenosyl-L-methionine</name>
        <dbReference type="ChEBI" id="CHEBI:59789"/>
    </ligand>
</feature>
<keyword evidence="9 11" id="KW-0694">RNA-binding</keyword>
<evidence type="ECO:0000256" key="2">
    <source>
        <dbReference type="ARBA" id="ARBA00007494"/>
    </source>
</evidence>
<feature type="region of interest" description="Disordered" evidence="12">
    <location>
        <begin position="635"/>
        <end position="672"/>
    </location>
</feature>
<evidence type="ECO:0000256" key="4">
    <source>
        <dbReference type="ARBA" id="ARBA00022555"/>
    </source>
</evidence>
<dbReference type="Pfam" id="PF01189">
    <property type="entry name" value="Methyltr_RsmB-F"/>
    <property type="match status" value="1"/>
</dbReference>
<feature type="compositionally biased region" description="Basic residues" evidence="12">
    <location>
        <begin position="1"/>
        <end position="17"/>
    </location>
</feature>
<dbReference type="Gene3D" id="3.40.50.150">
    <property type="entry name" value="Vaccinia Virus protein VP39"/>
    <property type="match status" value="1"/>
</dbReference>
<keyword evidence="8" id="KW-0819">tRNA processing</keyword>
<evidence type="ECO:0000256" key="1">
    <source>
        <dbReference type="ARBA" id="ARBA00004123"/>
    </source>
</evidence>
<dbReference type="KEGG" id="clec:106670829"/>
<dbReference type="PANTHER" id="PTHR22808">
    <property type="entry name" value="NCL1 YEAST -RELATED NOL1/NOP2/FMU SUN DOMAIN-CONTAINING"/>
    <property type="match status" value="1"/>
</dbReference>
<feature type="active site" description="Nucleophile" evidence="11">
    <location>
        <position position="312"/>
    </location>
</feature>
<dbReference type="EnsemblMetazoa" id="XM_014401461.2">
    <property type="protein sequence ID" value="XP_014256947.1"/>
    <property type="gene ID" value="LOC106670829"/>
</dbReference>
<keyword evidence="10" id="KW-0539">Nucleus</keyword>
<feature type="compositionally biased region" description="Basic and acidic residues" evidence="12">
    <location>
        <begin position="18"/>
        <end position="30"/>
    </location>
</feature>
<organism evidence="14 15">
    <name type="scientific">Cimex lectularius</name>
    <name type="common">Bed bug</name>
    <name type="synonym">Acanthia lectularia</name>
    <dbReference type="NCBI Taxonomy" id="79782"/>
    <lineage>
        <taxon>Eukaryota</taxon>
        <taxon>Metazoa</taxon>
        <taxon>Ecdysozoa</taxon>
        <taxon>Arthropoda</taxon>
        <taxon>Hexapoda</taxon>
        <taxon>Insecta</taxon>
        <taxon>Pterygota</taxon>
        <taxon>Neoptera</taxon>
        <taxon>Paraneoptera</taxon>
        <taxon>Hemiptera</taxon>
        <taxon>Heteroptera</taxon>
        <taxon>Panheteroptera</taxon>
        <taxon>Cimicomorpha</taxon>
        <taxon>Cimicidae</taxon>
        <taxon>Cimex</taxon>
    </lineage>
</organism>
<evidence type="ECO:0000256" key="6">
    <source>
        <dbReference type="ARBA" id="ARBA00022679"/>
    </source>
</evidence>
<dbReference type="RefSeq" id="XP_014256947.1">
    <property type="nucleotide sequence ID" value="XM_014401461.2"/>
</dbReference>
<keyword evidence="4" id="KW-0820">tRNA-binding</keyword>
<dbReference type="InterPro" id="IPR049560">
    <property type="entry name" value="MeTrfase_RsmB-F_NOP2_cat"/>
</dbReference>
<dbReference type="OrthoDB" id="6093671at2759"/>
<evidence type="ECO:0000256" key="9">
    <source>
        <dbReference type="ARBA" id="ARBA00022884"/>
    </source>
</evidence>
<dbReference type="PRINTS" id="PR02011">
    <property type="entry name" value="RCMTNCL1"/>
</dbReference>
<dbReference type="InterPro" id="IPR057285">
    <property type="entry name" value="Pre-PUA_NSUN2"/>
</dbReference>
<dbReference type="PROSITE" id="PS01153">
    <property type="entry name" value="NOL1_NOP2_SUN"/>
    <property type="match status" value="1"/>
</dbReference>
<dbReference type="PRINTS" id="PR02008">
    <property type="entry name" value="RCMTFAMILY"/>
</dbReference>
<dbReference type="InterPro" id="IPR018314">
    <property type="entry name" value="RsmB/NOL1/NOP2-like_CS"/>
</dbReference>
<reference evidence="14" key="1">
    <citation type="submission" date="2022-01" db="UniProtKB">
        <authorList>
            <consortium name="EnsemblMetazoa"/>
        </authorList>
    </citation>
    <scope>IDENTIFICATION</scope>
</reference>
<evidence type="ECO:0000256" key="7">
    <source>
        <dbReference type="ARBA" id="ARBA00022691"/>
    </source>
</evidence>
<dbReference type="GeneID" id="106670829"/>
<keyword evidence="7 11" id="KW-0949">S-adenosyl-L-methionine</keyword>
<dbReference type="GO" id="GO:0005737">
    <property type="term" value="C:cytoplasm"/>
    <property type="evidence" value="ECO:0007669"/>
    <property type="project" value="TreeGrafter"/>
</dbReference>
<feature type="compositionally biased region" description="Basic and acidic residues" evidence="12">
    <location>
        <begin position="635"/>
        <end position="649"/>
    </location>
</feature>
<evidence type="ECO:0000313" key="15">
    <source>
        <dbReference type="Proteomes" id="UP000494040"/>
    </source>
</evidence>
<evidence type="ECO:0000256" key="3">
    <source>
        <dbReference type="ARBA" id="ARBA00012629"/>
    </source>
</evidence>
<evidence type="ECO:0000256" key="5">
    <source>
        <dbReference type="ARBA" id="ARBA00022603"/>
    </source>
</evidence>
<dbReference type="InterPro" id="IPR023270">
    <property type="entry name" value="RCMT_NCL1"/>
</dbReference>
<keyword evidence="6 11" id="KW-0808">Transferase</keyword>
<dbReference type="PROSITE" id="PS51686">
    <property type="entry name" value="SAM_MT_RSMB_NOP"/>
    <property type="match status" value="1"/>
</dbReference>
<dbReference type="PANTHER" id="PTHR22808:SF1">
    <property type="entry name" value="RNA CYTOSINE-C(5)-METHYLTRANSFERASE NSUN2-RELATED"/>
    <property type="match status" value="1"/>
</dbReference>
<feature type="domain" description="SAM-dependent MTase RsmB/NOP-type" evidence="13">
    <location>
        <begin position="60"/>
        <end position="403"/>
    </location>
</feature>
<dbReference type="InterPro" id="IPR001678">
    <property type="entry name" value="MeTrfase_RsmB-F_NOP2_dom"/>
</dbReference>
<evidence type="ECO:0000256" key="11">
    <source>
        <dbReference type="PROSITE-ProRule" id="PRU01023"/>
    </source>
</evidence>
<dbReference type="AlphaFoldDB" id="A0A8I6SBU1"/>
<dbReference type="FunFam" id="3.40.50.150:FF:000271">
    <property type="entry name" value="NOL1/NOP2/Sun family protein"/>
    <property type="match status" value="1"/>
</dbReference>
<feature type="region of interest" description="Disordered" evidence="12">
    <location>
        <begin position="1"/>
        <end position="30"/>
    </location>
</feature>
<comment type="similarity">
    <text evidence="2 11">Belongs to the class I-like SAM-binding methyltransferase superfamily. RsmB/NOP family.</text>
</comment>
<dbReference type="EC" id="2.1.1.203" evidence="3"/>
<keyword evidence="15" id="KW-1185">Reference proteome</keyword>
<feature type="binding site" evidence="11">
    <location>
        <position position="205"/>
    </location>
    <ligand>
        <name>S-adenosyl-L-methionine</name>
        <dbReference type="ChEBI" id="CHEBI:59789"/>
    </ligand>
</feature>
<sequence length="686" mass="78524">MGGGTRRFKRKFKKKTVKKGEENTENGERRSYKDIVRENKEFESYYKMQKIVPDEEWDTFLSYMKKDLPTAFRITACSKEEARLLLKIVQGDLFASLLEAEGCRADLKCLPWYPDSLGWQLTISRKDIRRSEMYFRLHNFLMAETATGNISRQETVSMIPPLILDVKPHHKVLDMCAAPGSKTAQLIEKLHENDPVPDGLVIANDVDNSRCYMLVHQAKRLNSPCCIITNHDASNMPNFMEKAEDGTERPVKFDRVLCDVPCSGDGTLRKNADIWVKWNINNANSLHGVQYRILKRGVEMLAVNGRLVYSTCSLNPVEDEAVIQRILHKAKGALELVGVSGLVEGLKYRPGLRRWSPASKDQERILEKIGLDNDVDYKLEKCLRILPHDGDTGGFFVAVVHKLSALPWEAQPRVDDDLSTGDKPNFKKEKRRRILGYREDPFVFFKGDEEVWHSIREFYKIEDLEPTCLLTRCLVGKKKNIYFTSKSVRDLVDHNQTKIKIINTGVKVFARCDNRSMQCQFRLVQEGLFRIKQYVKGRRVVVPDEDILKLLQNFDPHNPTDLSILTEETKSGVEGISQGSCVIDCKGLSTSFVGWRGNKSLRVYISRPEAIHYLRLLGFDVSIYDVNKFKKEVKEDTKDPDAVEEDKTLTDGQDELNKQPTPDGELQNPYEKLDPVVEKKDIEVAA</sequence>
<dbReference type="InterPro" id="IPR057286">
    <property type="entry name" value="PUA_NSUN2"/>
</dbReference>
<dbReference type="GO" id="GO:0016428">
    <property type="term" value="F:tRNA (cytidine-5-)-methyltransferase activity"/>
    <property type="evidence" value="ECO:0007669"/>
    <property type="project" value="InterPro"/>
</dbReference>
<dbReference type="InterPro" id="IPR023267">
    <property type="entry name" value="RCMT"/>
</dbReference>
<dbReference type="OMA" id="QLFTEYV"/>